<protein>
    <submittedName>
        <fullName evidence="2">Uncharacterized protein</fullName>
    </submittedName>
</protein>
<feature type="transmembrane region" description="Helical" evidence="1">
    <location>
        <begin position="70"/>
        <end position="88"/>
    </location>
</feature>
<dbReference type="Proteomes" id="UP000234342">
    <property type="component" value="Unassembled WGS sequence"/>
</dbReference>
<feature type="transmembrane region" description="Helical" evidence="1">
    <location>
        <begin position="108"/>
        <end position="136"/>
    </location>
</feature>
<dbReference type="RefSeq" id="WP_101644164.1">
    <property type="nucleotide sequence ID" value="NZ_FXZE01000015.1"/>
</dbReference>
<proteinExistence type="predicted"/>
<keyword evidence="1" id="KW-1133">Transmembrane helix</keyword>
<evidence type="ECO:0000313" key="2">
    <source>
        <dbReference type="EMBL" id="SMX96779.1"/>
    </source>
</evidence>
<name>A0A2H1KAV4_9MICO</name>
<sequence length="160" mass="17372">MMPAFMEPEFSPWFGTDWPTTTPNTTETLENVQEVSLLYLAALFAVAFIIWWILAIIARSKTGRISTKRLLVLIGMAGIAVTLALLSGEGGVSPWIDVAIVNIGFVPLFLLIVGLYIAMPFAVASAVLVVIARLMVRIWSGPKHERNTSAAGLLNKGEQS</sequence>
<feature type="transmembrane region" description="Helical" evidence="1">
    <location>
        <begin position="37"/>
        <end position="58"/>
    </location>
</feature>
<keyword evidence="1" id="KW-0812">Transmembrane</keyword>
<accession>A0A2H1KAV4</accession>
<evidence type="ECO:0000256" key="1">
    <source>
        <dbReference type="SAM" id="Phobius"/>
    </source>
</evidence>
<keyword evidence="3" id="KW-1185">Reference proteome</keyword>
<dbReference type="EMBL" id="FXZE01000015">
    <property type="protein sequence ID" value="SMX96779.1"/>
    <property type="molecule type" value="Genomic_DNA"/>
</dbReference>
<evidence type="ECO:0000313" key="3">
    <source>
        <dbReference type="Proteomes" id="UP000234342"/>
    </source>
</evidence>
<reference evidence="3" key="1">
    <citation type="submission" date="2017-03" db="EMBL/GenBank/DDBJ databases">
        <authorList>
            <person name="Monnet C."/>
        </authorList>
    </citation>
    <scope>NUCLEOTIDE SEQUENCE [LARGE SCALE GENOMIC DNA]</scope>
    <source>
        <strain evidence="3">P10</strain>
    </source>
</reference>
<dbReference type="AlphaFoldDB" id="A0A2H1KAV4"/>
<gene>
    <name evidence="2" type="ORF">BANT10_02870</name>
</gene>
<organism evidence="2 3">
    <name type="scientific">Brevibacterium antiquum</name>
    <dbReference type="NCBI Taxonomy" id="234835"/>
    <lineage>
        <taxon>Bacteria</taxon>
        <taxon>Bacillati</taxon>
        <taxon>Actinomycetota</taxon>
        <taxon>Actinomycetes</taxon>
        <taxon>Micrococcales</taxon>
        <taxon>Brevibacteriaceae</taxon>
        <taxon>Brevibacterium</taxon>
    </lineage>
</organism>
<keyword evidence="1" id="KW-0472">Membrane</keyword>